<evidence type="ECO:0000313" key="5">
    <source>
        <dbReference type="Proteomes" id="UP000250043"/>
    </source>
</evidence>
<dbReference type="Pfam" id="PF12697">
    <property type="entry name" value="Abhydrolase_6"/>
    <property type="match status" value="1"/>
</dbReference>
<dbReference type="Proteomes" id="UP000250043">
    <property type="component" value="Unassembled WGS sequence"/>
</dbReference>
<dbReference type="SUPFAM" id="SSF53474">
    <property type="entry name" value="alpha/beta-Hydrolases"/>
    <property type="match status" value="1"/>
</dbReference>
<reference evidence="4 5" key="1">
    <citation type="submission" date="2016-07" db="EMBL/GenBank/DDBJ databases">
        <title>Draft genome of the white-rot fungus Obba rivulosa 3A-2.</title>
        <authorList>
            <consortium name="DOE Joint Genome Institute"/>
            <person name="Miettinen O."/>
            <person name="Riley R."/>
            <person name="Acob R."/>
            <person name="Barry K."/>
            <person name="Cullen D."/>
            <person name="De Vries R."/>
            <person name="Hainaut M."/>
            <person name="Hatakka A."/>
            <person name="Henrissat B."/>
            <person name="Hilden K."/>
            <person name="Kuo R."/>
            <person name="Labutti K."/>
            <person name="Lipzen A."/>
            <person name="Makela M.R."/>
            <person name="Sandor L."/>
            <person name="Spatafora J.W."/>
            <person name="Grigoriev I.V."/>
            <person name="Hibbett D.S."/>
        </authorList>
    </citation>
    <scope>NUCLEOTIDE SEQUENCE [LARGE SCALE GENOMIC DNA]</scope>
    <source>
        <strain evidence="4 5">3A-2</strain>
    </source>
</reference>
<dbReference type="GO" id="GO:0008233">
    <property type="term" value="F:peptidase activity"/>
    <property type="evidence" value="ECO:0007669"/>
    <property type="project" value="InterPro"/>
</dbReference>
<dbReference type="InterPro" id="IPR002410">
    <property type="entry name" value="Peptidase_S33"/>
</dbReference>
<protein>
    <submittedName>
        <fullName evidence="4">Proline iminopeptidase</fullName>
    </submittedName>
</protein>
<organism evidence="4 5">
    <name type="scientific">Obba rivulosa</name>
    <dbReference type="NCBI Taxonomy" id="1052685"/>
    <lineage>
        <taxon>Eukaryota</taxon>
        <taxon>Fungi</taxon>
        <taxon>Dikarya</taxon>
        <taxon>Basidiomycota</taxon>
        <taxon>Agaricomycotina</taxon>
        <taxon>Agaricomycetes</taxon>
        <taxon>Polyporales</taxon>
        <taxon>Gelatoporiaceae</taxon>
        <taxon>Obba</taxon>
    </lineage>
</organism>
<dbReference type="InterPro" id="IPR000073">
    <property type="entry name" value="AB_hydrolase_1"/>
</dbReference>
<dbReference type="Gene3D" id="3.40.50.1820">
    <property type="entry name" value="alpha/beta hydrolase"/>
    <property type="match status" value="2"/>
</dbReference>
<name>A0A8E2DQ50_9APHY</name>
<dbReference type="GO" id="GO:0006508">
    <property type="term" value="P:proteolysis"/>
    <property type="evidence" value="ECO:0007669"/>
    <property type="project" value="InterPro"/>
</dbReference>
<dbReference type="EMBL" id="KV722352">
    <property type="protein sequence ID" value="OCH93657.1"/>
    <property type="molecule type" value="Genomic_DNA"/>
</dbReference>
<dbReference type="PANTHER" id="PTHR43798">
    <property type="entry name" value="MONOACYLGLYCEROL LIPASE"/>
    <property type="match status" value="1"/>
</dbReference>
<dbReference type="InterPro" id="IPR050266">
    <property type="entry name" value="AB_hydrolase_sf"/>
</dbReference>
<feature type="domain" description="AB hydrolase-1" evidence="3">
    <location>
        <begin position="42"/>
        <end position="263"/>
    </location>
</feature>
<dbReference type="PRINTS" id="PR00793">
    <property type="entry name" value="PROAMNOPTASE"/>
</dbReference>
<keyword evidence="2" id="KW-0378">Hydrolase</keyword>
<accession>A0A8E2DQ50</accession>
<evidence type="ECO:0000259" key="3">
    <source>
        <dbReference type="Pfam" id="PF12697"/>
    </source>
</evidence>
<dbReference type="AlphaFoldDB" id="A0A8E2DQ50"/>
<evidence type="ECO:0000256" key="1">
    <source>
        <dbReference type="ARBA" id="ARBA00010088"/>
    </source>
</evidence>
<sequence length="287" mass="32604">MSDVLLSPPVKDGVIPFTYQGETFQTYFKIFSGLENRTHILVVCLHGEPGLSHDYLLPLGDLASKGIPIILYDQIGNARSTHLRDRPQTFWTIDLFIDELVNLLAHFGISDAFDLIRHSWGGVLATEFELHLNMQLMQAMPPEVQSGLQRGMKETKKYEAALKFFHAKHGCTVKPFPAEVKYSLDQIFGQDGDAAVASAPILKDWSAVDRLRFVRVPTFVINGHDDISQDAVDTPFFQKIPEVKWVTFEQSSHMPFWEERERYMQLVSDFLDVSRPAATAREQPKPL</sequence>
<dbReference type="PIRSF" id="PIRSF005539">
    <property type="entry name" value="Pept_S33_TRI_F1"/>
    <property type="match status" value="1"/>
</dbReference>
<evidence type="ECO:0000313" key="4">
    <source>
        <dbReference type="EMBL" id="OCH93657.1"/>
    </source>
</evidence>
<dbReference type="OrthoDB" id="190201at2759"/>
<proteinExistence type="inferred from homology"/>
<dbReference type="InterPro" id="IPR029058">
    <property type="entry name" value="AB_hydrolase_fold"/>
</dbReference>
<comment type="similarity">
    <text evidence="1">Belongs to the peptidase S33 family.</text>
</comment>
<keyword evidence="5" id="KW-1185">Reference proteome</keyword>
<dbReference type="InterPro" id="IPR005945">
    <property type="entry name" value="Pro_imino_pep"/>
</dbReference>
<dbReference type="PANTHER" id="PTHR43798:SF33">
    <property type="entry name" value="HYDROLASE, PUTATIVE (AFU_ORTHOLOGUE AFUA_2G14860)-RELATED"/>
    <property type="match status" value="1"/>
</dbReference>
<evidence type="ECO:0000256" key="2">
    <source>
        <dbReference type="ARBA" id="ARBA00022801"/>
    </source>
</evidence>
<gene>
    <name evidence="4" type="ORF">OBBRIDRAFT_801720</name>
</gene>
<dbReference type="GO" id="GO:0016020">
    <property type="term" value="C:membrane"/>
    <property type="evidence" value="ECO:0007669"/>
    <property type="project" value="TreeGrafter"/>
</dbReference>